<dbReference type="PANTHER" id="PTHR43196:SF2">
    <property type="entry name" value="PHOSPHOADENOSINE PHOSPHOSULFATE REDUCTASE"/>
    <property type="match status" value="1"/>
</dbReference>
<comment type="caution">
    <text evidence="1">The sequence shown here is derived from an EMBL/GenBank/DDBJ whole genome shotgun (WGS) entry which is preliminary data.</text>
</comment>
<dbReference type="PANTHER" id="PTHR43196">
    <property type="entry name" value="SULFATE ADENYLYLTRANSFERASE SUBUNIT 2"/>
    <property type="match status" value="1"/>
</dbReference>
<evidence type="ECO:0000313" key="1">
    <source>
        <dbReference type="EMBL" id="MBH1641510.1"/>
    </source>
</evidence>
<protein>
    <recommendedName>
        <fullName evidence="3">Phosphoadenosine phosphosulphate reductase domain-containing protein</fullName>
    </recommendedName>
</protein>
<dbReference type="AlphaFoldDB" id="A0AA41CFW3"/>
<dbReference type="EMBL" id="JADUNO010000100">
    <property type="protein sequence ID" value="MBH1641510.1"/>
    <property type="molecule type" value="Genomic_DNA"/>
</dbReference>
<dbReference type="InterPro" id="IPR014729">
    <property type="entry name" value="Rossmann-like_a/b/a_fold"/>
</dbReference>
<dbReference type="InterPro" id="IPR050128">
    <property type="entry name" value="Sulfate_adenylyltrnsfr_sub2"/>
</dbReference>
<accession>A0AA41CFW3</accession>
<sequence>MKVFLAASIESGCENDSITVIYCDTGVENPELDLFAKKTLEGMRRELPAIFPNLRIEILKAPLKEGFFARVVGRGYAPPTNRFRWCTKGLRVLPVQRFIKSSPGDAAVVLGLRFGESRQRDRSLAKGGNERAIWQVQREGAQRDLFLPVLDFDLEMVWAAAQSISLPSSIDSIALEELYRGATEECPMVKSPLAPPCASGRFGCWTCTVVRRDKSTESMIKNGKAWLQPYLDFRDWLQVFRGNLNYRWPVRRNGAAGPGPFTVEGRKIIFKEIQLLEEAVGRELLSHDEIYLIKSLWEQDLNSEIDLGLRI</sequence>
<evidence type="ECO:0000313" key="2">
    <source>
        <dbReference type="Proteomes" id="UP000616785"/>
    </source>
</evidence>
<organism evidence="1 2">
    <name type="scientific">Stenotrophomonas maltophilia</name>
    <name type="common">Pseudomonas maltophilia</name>
    <name type="synonym">Xanthomonas maltophilia</name>
    <dbReference type="NCBI Taxonomy" id="40324"/>
    <lineage>
        <taxon>Bacteria</taxon>
        <taxon>Pseudomonadati</taxon>
        <taxon>Pseudomonadota</taxon>
        <taxon>Gammaproteobacteria</taxon>
        <taxon>Lysobacterales</taxon>
        <taxon>Lysobacteraceae</taxon>
        <taxon>Stenotrophomonas</taxon>
        <taxon>Stenotrophomonas maltophilia group</taxon>
    </lineage>
</organism>
<dbReference type="SUPFAM" id="SSF52402">
    <property type="entry name" value="Adenine nucleotide alpha hydrolases-like"/>
    <property type="match status" value="1"/>
</dbReference>
<gene>
    <name evidence="1" type="ORF">I5U57_18915</name>
</gene>
<dbReference type="Proteomes" id="UP000616785">
    <property type="component" value="Unassembled WGS sequence"/>
</dbReference>
<name>A0AA41CFW3_STEMA</name>
<reference evidence="1" key="1">
    <citation type="submission" date="2020-11" db="EMBL/GenBank/DDBJ databases">
        <title>Enhanced detection system for hospital associated transmission using whole genome sequencing surveillance.</title>
        <authorList>
            <person name="Harrison L.H."/>
            <person name="Van Tyne D."/>
            <person name="Marsh J.W."/>
            <person name="Griffith M.P."/>
            <person name="Snyder D.J."/>
            <person name="Cooper V.S."/>
            <person name="Mustapha M."/>
        </authorList>
    </citation>
    <scope>NUCLEOTIDE SEQUENCE</scope>
    <source>
        <strain evidence="1">STEN00092</strain>
    </source>
</reference>
<evidence type="ECO:0008006" key="3">
    <source>
        <dbReference type="Google" id="ProtNLM"/>
    </source>
</evidence>
<proteinExistence type="predicted"/>
<dbReference type="Gene3D" id="3.40.50.620">
    <property type="entry name" value="HUPs"/>
    <property type="match status" value="1"/>
</dbReference>